<dbReference type="EMBL" id="SLUN01000038">
    <property type="protein sequence ID" value="TCL59763.1"/>
    <property type="molecule type" value="Genomic_DNA"/>
</dbReference>
<dbReference type="InterPro" id="IPR036890">
    <property type="entry name" value="HATPase_C_sf"/>
</dbReference>
<keyword evidence="7" id="KW-0902">Two-component regulatory system</keyword>
<comment type="subcellular location">
    <subcellularLocation>
        <location evidence="2">Membrane</location>
    </subcellularLocation>
</comment>
<keyword evidence="4" id="KW-0597">Phosphoprotein</keyword>
<feature type="domain" description="Histidine kinase" evidence="9">
    <location>
        <begin position="514"/>
        <end position="617"/>
    </location>
</feature>
<keyword evidence="6 11" id="KW-0418">Kinase</keyword>
<comment type="catalytic activity">
    <reaction evidence="1">
        <text>ATP + protein L-histidine = ADP + protein N-phospho-L-histidine.</text>
        <dbReference type="EC" id="2.7.13.3"/>
    </reaction>
</comment>
<dbReference type="EC" id="2.7.13.3" evidence="3"/>
<comment type="caution">
    <text evidence="11">The sequence shown here is derived from an EMBL/GenBank/DDBJ whole genome shotgun (WGS) entry which is preliminary data.</text>
</comment>
<name>A0A4R1R2Y4_HYDET</name>
<proteinExistence type="predicted"/>
<dbReference type="InterPro" id="IPR050640">
    <property type="entry name" value="Bact_2-comp_sensor_kinase"/>
</dbReference>
<dbReference type="InterPro" id="IPR004358">
    <property type="entry name" value="Sig_transdc_His_kin-like_C"/>
</dbReference>
<evidence type="ECO:0000256" key="1">
    <source>
        <dbReference type="ARBA" id="ARBA00000085"/>
    </source>
</evidence>
<reference evidence="11 12" key="1">
    <citation type="submission" date="2019-03" db="EMBL/GenBank/DDBJ databases">
        <title>Genomic Encyclopedia of Type Strains, Phase IV (KMG-IV): sequencing the most valuable type-strain genomes for metagenomic binning, comparative biology and taxonomic classification.</title>
        <authorList>
            <person name="Goeker M."/>
        </authorList>
    </citation>
    <scope>NUCLEOTIDE SEQUENCE [LARGE SCALE GENOMIC DNA]</scope>
    <source>
        <strain evidence="11 12">LX-B</strain>
    </source>
</reference>
<dbReference type="PRINTS" id="PR00344">
    <property type="entry name" value="BCTRLSENSOR"/>
</dbReference>
<dbReference type="AlphaFoldDB" id="A0A4R1R2Y4"/>
<evidence type="ECO:0000256" key="3">
    <source>
        <dbReference type="ARBA" id="ARBA00012438"/>
    </source>
</evidence>
<keyword evidence="8" id="KW-0812">Transmembrane</keyword>
<evidence type="ECO:0000256" key="4">
    <source>
        <dbReference type="ARBA" id="ARBA00022553"/>
    </source>
</evidence>
<accession>A0A4R1R2Y4</accession>
<feature type="transmembrane region" description="Helical" evidence="8">
    <location>
        <begin position="31"/>
        <end position="52"/>
    </location>
</feature>
<evidence type="ECO:0000256" key="7">
    <source>
        <dbReference type="ARBA" id="ARBA00023012"/>
    </source>
</evidence>
<dbReference type="PANTHER" id="PTHR34220:SF7">
    <property type="entry name" value="SENSOR HISTIDINE KINASE YPDA"/>
    <property type="match status" value="1"/>
</dbReference>
<dbReference type="Pfam" id="PF00672">
    <property type="entry name" value="HAMP"/>
    <property type="match status" value="1"/>
</dbReference>
<gene>
    <name evidence="11" type="ORF">EDC14_103856</name>
</gene>
<feature type="transmembrane region" description="Helical" evidence="8">
    <location>
        <begin position="331"/>
        <end position="350"/>
    </location>
</feature>
<evidence type="ECO:0000256" key="6">
    <source>
        <dbReference type="ARBA" id="ARBA00022777"/>
    </source>
</evidence>
<evidence type="ECO:0000313" key="11">
    <source>
        <dbReference type="EMBL" id="TCL59763.1"/>
    </source>
</evidence>
<evidence type="ECO:0000259" key="9">
    <source>
        <dbReference type="PROSITE" id="PS50109"/>
    </source>
</evidence>
<keyword evidence="8" id="KW-1133">Transmembrane helix</keyword>
<dbReference type="SUPFAM" id="SSF158472">
    <property type="entry name" value="HAMP domain-like"/>
    <property type="match status" value="1"/>
</dbReference>
<evidence type="ECO:0000256" key="5">
    <source>
        <dbReference type="ARBA" id="ARBA00022679"/>
    </source>
</evidence>
<dbReference type="InterPro" id="IPR010559">
    <property type="entry name" value="Sig_transdc_His_kin_internal"/>
</dbReference>
<evidence type="ECO:0000313" key="12">
    <source>
        <dbReference type="Proteomes" id="UP000295008"/>
    </source>
</evidence>
<keyword evidence="8" id="KW-0472">Membrane</keyword>
<dbReference type="Proteomes" id="UP000295008">
    <property type="component" value="Unassembled WGS sequence"/>
</dbReference>
<dbReference type="InterPro" id="IPR003660">
    <property type="entry name" value="HAMP_dom"/>
</dbReference>
<organism evidence="11 12">
    <name type="scientific">Hydrogenispora ethanolica</name>
    <dbReference type="NCBI Taxonomy" id="1082276"/>
    <lineage>
        <taxon>Bacteria</taxon>
        <taxon>Bacillati</taxon>
        <taxon>Bacillota</taxon>
        <taxon>Hydrogenispora</taxon>
    </lineage>
</organism>
<dbReference type="PROSITE" id="PS50885">
    <property type="entry name" value="HAMP"/>
    <property type="match status" value="1"/>
</dbReference>
<feature type="domain" description="HAMP" evidence="10">
    <location>
        <begin position="352"/>
        <end position="404"/>
    </location>
</feature>
<dbReference type="InterPro" id="IPR003594">
    <property type="entry name" value="HATPase_dom"/>
</dbReference>
<keyword evidence="12" id="KW-1185">Reference proteome</keyword>
<dbReference type="PROSITE" id="PS50109">
    <property type="entry name" value="HIS_KIN"/>
    <property type="match status" value="1"/>
</dbReference>
<dbReference type="Gene3D" id="3.30.565.10">
    <property type="entry name" value="Histidine kinase-like ATPase, C-terminal domain"/>
    <property type="match status" value="1"/>
</dbReference>
<evidence type="ECO:0000256" key="2">
    <source>
        <dbReference type="ARBA" id="ARBA00004370"/>
    </source>
</evidence>
<dbReference type="Gene3D" id="6.10.340.10">
    <property type="match status" value="1"/>
</dbReference>
<sequence length="617" mass="70137">MMGLSKQGLPGLIRGSLPFKRFEQLSLRNKLLISFIFVSIIPILLAQTLSYYNSTVSMQKKINDLIHFNLVQTAKNLDTTLTSYEDLVIQIFSDENIIEQVKKLNSGSDVEQLLARVEIRRKFSIISLSKPGVRCISILAASGQVAWYDRVNNSGIQNIWSKYPDVTQTEVYRSALRSDSWVLTAPDSDRYRGKDYHYVNIALRLVDWNSYSDASLGVIVLSVDEAYLYNSCNRPFDDPNRDSSFNFVYDRRGRLIAFPLKQYLGRPLFRPGRISGAARDGLLARFIRRAGVFGERNLIINRFQDQKQGWTIVNAIDRDYLFKQMYWMQRLTILFGILTVLFSVLIITYVTSALTHSIKKIVAAMQSAREGELSVQVNLDTKDEIAMIGSHFNQMMARLQQLLEEVKVATGRQKEAEIRALAAQINPHFLYNMLDSINWMAIEKDEHAISRMIESLANILRYSTNDSSWEVSLREEIDWLQQYLFLQQNHFENSFESILRIEPAALDCRIYKLLLQPLVENAIVHGFKGYTAGGVMTICAGLSEGFLKITIQDNGRGIPAEILDAIDRELQEPCNFNGIGIRNVARRLRTYYGAAAGLSFESRPGAGTLVTLWIPAG</sequence>
<dbReference type="SMART" id="SM00304">
    <property type="entry name" value="HAMP"/>
    <property type="match status" value="1"/>
</dbReference>
<dbReference type="Pfam" id="PF02518">
    <property type="entry name" value="HATPase_c"/>
    <property type="match status" value="1"/>
</dbReference>
<protein>
    <recommendedName>
        <fullName evidence="3">histidine kinase</fullName>
        <ecNumber evidence="3">2.7.13.3</ecNumber>
    </recommendedName>
</protein>
<dbReference type="InterPro" id="IPR005467">
    <property type="entry name" value="His_kinase_dom"/>
</dbReference>
<keyword evidence="5" id="KW-0808">Transferase</keyword>
<evidence type="ECO:0000259" key="10">
    <source>
        <dbReference type="PROSITE" id="PS50885"/>
    </source>
</evidence>
<dbReference type="CDD" id="cd06225">
    <property type="entry name" value="HAMP"/>
    <property type="match status" value="1"/>
</dbReference>
<dbReference type="PANTHER" id="PTHR34220">
    <property type="entry name" value="SENSOR HISTIDINE KINASE YPDA"/>
    <property type="match status" value="1"/>
</dbReference>
<dbReference type="GO" id="GO:0000155">
    <property type="term" value="F:phosphorelay sensor kinase activity"/>
    <property type="evidence" value="ECO:0007669"/>
    <property type="project" value="InterPro"/>
</dbReference>
<dbReference type="SUPFAM" id="SSF55874">
    <property type="entry name" value="ATPase domain of HSP90 chaperone/DNA topoisomerase II/histidine kinase"/>
    <property type="match status" value="1"/>
</dbReference>
<evidence type="ECO:0000256" key="8">
    <source>
        <dbReference type="SAM" id="Phobius"/>
    </source>
</evidence>
<dbReference type="GO" id="GO:0016020">
    <property type="term" value="C:membrane"/>
    <property type="evidence" value="ECO:0007669"/>
    <property type="project" value="UniProtKB-SubCell"/>
</dbReference>
<dbReference type="Pfam" id="PF06580">
    <property type="entry name" value="His_kinase"/>
    <property type="match status" value="1"/>
</dbReference>